<sequence>MCAAQKGWSSTMVQPGSSDCSMMGDDSSLSRGATPHLPAELAGHEVVQHFLAENRDLKEAIRQSNHMLRGRYQEFLQFQASHKEEKDFLMRKFQEARIVVESLQLERAELRMQLEQAVQELGPLKSQQVTGRGLSCSPPLPCSSTTSRPSLPDLGASGAQEEPDTVTLTQEEAILALVPEMQTQPKEGPEEDLKALQEANQALQEEKLALQAEICMLKQAGDISVPTAESEIKIKENGLPVERPLELESLQGAGDDRKSHGGDQAQQLDQKLKEAEEERAALCQQLTSAQEELARLATRQQETQQQLQQVGEDKASLKAQVTSLLGELQESQSRLESSTQEKKELEKRVRGAGERLQHLEREAEARGKQHSVQVDQLRLKVQDLESALRVERQSATEEKKKLAQLQGAYHQLFQEYDAHIKASMENEKRSKVLDLQAAELSEQLQQAEEALVVKQELIDKLKEEAEQHKAIMETVPVLKAQAEIYKTDFLAERQAREKLHEQREALLEQLAQLQRDCEKLKADSEGASRALMEEMRNRHAEMRPPPSQQPYMMGVAPFHPQLTPGPRQSIVEEQPVYCCPKCQYKAPDMDTLQIHIMDCIL</sequence>
<dbReference type="InterPro" id="IPR034735">
    <property type="entry name" value="NEMO_ZF"/>
</dbReference>
<evidence type="ECO:0000256" key="10">
    <source>
        <dbReference type="ARBA" id="ARBA00022843"/>
    </source>
</evidence>
<evidence type="ECO:0000256" key="2">
    <source>
        <dbReference type="ARBA" id="ARBA00004496"/>
    </source>
</evidence>
<feature type="compositionally biased region" description="Low complexity" evidence="22">
    <location>
        <begin position="16"/>
        <end position="30"/>
    </location>
</feature>
<name>A0AA97KP62_EUBMA</name>
<dbReference type="InterPro" id="IPR021063">
    <property type="entry name" value="NEMO_N"/>
</dbReference>
<dbReference type="Pfam" id="PF18414">
    <property type="entry name" value="zf_C2H2_10"/>
    <property type="match status" value="1"/>
</dbReference>
<evidence type="ECO:0000256" key="1">
    <source>
        <dbReference type="ARBA" id="ARBA00004123"/>
    </source>
</evidence>
<dbReference type="InterPro" id="IPR032419">
    <property type="entry name" value="CC2-LZ_dom"/>
</dbReference>
<accession>A0AA97KP62</accession>
<dbReference type="KEGG" id="emc:129345981"/>
<feature type="domain" description="CCHC NOA-type" evidence="23">
    <location>
        <begin position="571"/>
        <end position="601"/>
    </location>
</feature>
<evidence type="ECO:0000256" key="17">
    <source>
        <dbReference type="ARBA" id="ARBA00041525"/>
    </source>
</evidence>
<dbReference type="FunFam" id="1.20.5.390:FF:000002">
    <property type="entry name" value="NF-kappa-B essential modulator isoform X1"/>
    <property type="match status" value="1"/>
</dbReference>
<dbReference type="GO" id="GO:0008385">
    <property type="term" value="C:IkappaB kinase complex"/>
    <property type="evidence" value="ECO:0007669"/>
    <property type="project" value="TreeGrafter"/>
</dbReference>
<organism evidence="24 25">
    <name type="scientific">Eublepharis macularius</name>
    <name type="common">Leopard gecko</name>
    <name type="synonym">Cyrtodactylus macularius</name>
    <dbReference type="NCBI Taxonomy" id="481883"/>
    <lineage>
        <taxon>Eukaryota</taxon>
        <taxon>Metazoa</taxon>
        <taxon>Chordata</taxon>
        <taxon>Craniata</taxon>
        <taxon>Vertebrata</taxon>
        <taxon>Euteleostomi</taxon>
        <taxon>Lepidosauria</taxon>
        <taxon>Squamata</taxon>
        <taxon>Bifurcata</taxon>
        <taxon>Gekkota</taxon>
        <taxon>Eublepharidae</taxon>
        <taxon>Eublepharinae</taxon>
        <taxon>Eublepharis</taxon>
    </lineage>
</organism>
<keyword evidence="10" id="KW-0832">Ubl conjugation</keyword>
<keyword evidence="3" id="KW-0963">Cytoplasm</keyword>
<dbReference type="CTD" id="8517"/>
<evidence type="ECO:0000256" key="6">
    <source>
        <dbReference type="ARBA" id="ARBA00022723"/>
    </source>
</evidence>
<evidence type="ECO:0000256" key="18">
    <source>
        <dbReference type="ARBA" id="ARBA00041660"/>
    </source>
</evidence>
<protein>
    <recommendedName>
        <fullName evidence="16">NF-kappa-B essential modulator</fullName>
    </recommendedName>
    <alternativeName>
        <fullName evidence="18">IkB kinase-associated protein 1</fullName>
    </alternativeName>
    <alternativeName>
        <fullName evidence="19">Inhibitor of nuclear factor kappa-B kinase subunit gamma</fullName>
    </alternativeName>
    <alternativeName>
        <fullName evidence="17">NF-kappa-B essential modifier</fullName>
    </alternativeName>
</protein>
<evidence type="ECO:0000256" key="8">
    <source>
        <dbReference type="ARBA" id="ARBA00022771"/>
    </source>
</evidence>
<feature type="coiled-coil region" evidence="21">
    <location>
        <begin position="93"/>
        <end position="120"/>
    </location>
</feature>
<keyword evidence="13" id="KW-1015">Disulfide bond</keyword>
<dbReference type="Proteomes" id="UP001190640">
    <property type="component" value="Chromosome 19"/>
</dbReference>
<feature type="compositionally biased region" description="Low complexity" evidence="22">
    <location>
        <begin position="328"/>
        <end position="338"/>
    </location>
</feature>
<gene>
    <name evidence="25" type="primary">IKBKG</name>
</gene>
<keyword evidence="11" id="KW-0805">Transcription regulation</keyword>
<dbReference type="PANTHER" id="PTHR31553">
    <property type="entry name" value="NF-KAPPA-B ESSENTIAL MODULATOR"/>
    <property type="match status" value="1"/>
</dbReference>
<evidence type="ECO:0000256" key="21">
    <source>
        <dbReference type="SAM" id="Coils"/>
    </source>
</evidence>
<evidence type="ECO:0000313" key="24">
    <source>
        <dbReference type="Proteomes" id="UP001190640"/>
    </source>
</evidence>
<evidence type="ECO:0000256" key="16">
    <source>
        <dbReference type="ARBA" id="ARBA00040893"/>
    </source>
</evidence>
<dbReference type="InterPro" id="IPR051301">
    <property type="entry name" value="Optineurin/NFkB_EssMod"/>
</dbReference>
<feature type="region of interest" description="Disordered" evidence="22">
    <location>
        <begin position="328"/>
        <end position="352"/>
    </location>
</feature>
<keyword evidence="8 20" id="KW-0863">Zinc-finger</keyword>
<evidence type="ECO:0000313" key="25">
    <source>
        <dbReference type="RefSeq" id="XP_054859199.1"/>
    </source>
</evidence>
<dbReference type="GO" id="GO:0005634">
    <property type="term" value="C:nucleus"/>
    <property type="evidence" value="ECO:0007669"/>
    <property type="project" value="UniProtKB-SubCell"/>
</dbReference>
<dbReference type="PANTHER" id="PTHR31553:SF3">
    <property type="entry name" value="NF-KAPPA-B ESSENTIAL MODULATOR"/>
    <property type="match status" value="1"/>
</dbReference>
<dbReference type="GO" id="GO:0043123">
    <property type="term" value="P:positive regulation of canonical NF-kappaB signal transduction"/>
    <property type="evidence" value="ECO:0007669"/>
    <property type="project" value="TreeGrafter"/>
</dbReference>
<dbReference type="GO" id="GO:0006974">
    <property type="term" value="P:DNA damage response"/>
    <property type="evidence" value="ECO:0007669"/>
    <property type="project" value="UniProtKB-KW"/>
</dbReference>
<evidence type="ECO:0000256" key="15">
    <source>
        <dbReference type="ARBA" id="ARBA00023242"/>
    </source>
</evidence>
<dbReference type="Gene3D" id="1.20.5.990">
    <property type="entry name" value="Nemo cc2-lz domain - 1d5 darpin complex"/>
    <property type="match status" value="1"/>
</dbReference>
<feature type="compositionally biased region" description="Low complexity" evidence="22">
    <location>
        <begin position="134"/>
        <end position="152"/>
    </location>
</feature>
<evidence type="ECO:0000256" key="19">
    <source>
        <dbReference type="ARBA" id="ARBA00043239"/>
    </source>
</evidence>
<keyword evidence="14" id="KW-0804">Transcription</keyword>
<dbReference type="AlphaFoldDB" id="A0AA97KP62"/>
<evidence type="ECO:0000256" key="22">
    <source>
        <dbReference type="SAM" id="MobiDB-lite"/>
    </source>
</evidence>
<dbReference type="Pfam" id="PF16516">
    <property type="entry name" value="CC2-LZ"/>
    <property type="match status" value="1"/>
</dbReference>
<keyword evidence="12 21" id="KW-0175">Coiled coil</keyword>
<evidence type="ECO:0000256" key="4">
    <source>
        <dbReference type="ARBA" id="ARBA00022499"/>
    </source>
</evidence>
<keyword evidence="5" id="KW-0597">Phosphoprotein</keyword>
<keyword evidence="24" id="KW-1185">Reference proteome</keyword>
<evidence type="ECO:0000259" key="23">
    <source>
        <dbReference type="PROSITE" id="PS51801"/>
    </source>
</evidence>
<evidence type="ECO:0000256" key="14">
    <source>
        <dbReference type="ARBA" id="ARBA00023163"/>
    </source>
</evidence>
<dbReference type="Gene3D" id="1.20.5.390">
    <property type="entry name" value="L1 transposable element, trimerization domain"/>
    <property type="match status" value="2"/>
</dbReference>
<comment type="subcellular location">
    <subcellularLocation>
        <location evidence="2">Cytoplasm</location>
    </subcellularLocation>
    <subcellularLocation>
        <location evidence="1">Nucleus</location>
    </subcellularLocation>
</comment>
<dbReference type="GO" id="GO:0070530">
    <property type="term" value="F:K63-linked polyubiquitin modification-dependent protein binding"/>
    <property type="evidence" value="ECO:0007669"/>
    <property type="project" value="InterPro"/>
</dbReference>
<keyword evidence="9" id="KW-0862">Zinc</keyword>
<reference evidence="25" key="1">
    <citation type="submission" date="2025-08" db="UniProtKB">
        <authorList>
            <consortium name="RefSeq"/>
        </authorList>
    </citation>
    <scope>IDENTIFICATION</scope>
    <source>
        <tissue evidence="25">Blood</tissue>
    </source>
</reference>
<dbReference type="Pfam" id="PF11577">
    <property type="entry name" value="NEMO"/>
    <property type="match status" value="1"/>
</dbReference>
<keyword evidence="7" id="KW-0227">DNA damage</keyword>
<evidence type="ECO:0000256" key="11">
    <source>
        <dbReference type="ARBA" id="ARBA00023015"/>
    </source>
</evidence>
<keyword evidence="15" id="KW-0539">Nucleus</keyword>
<dbReference type="RefSeq" id="XP_054859199.1">
    <property type="nucleotide sequence ID" value="XM_055003224.1"/>
</dbReference>
<evidence type="ECO:0000256" key="3">
    <source>
        <dbReference type="ARBA" id="ARBA00022490"/>
    </source>
</evidence>
<feature type="coiled-coil region" evidence="21">
    <location>
        <begin position="186"/>
        <end position="213"/>
    </location>
</feature>
<dbReference type="PROSITE" id="PS51801">
    <property type="entry name" value="ZF_CCHC_NOA"/>
    <property type="match status" value="1"/>
</dbReference>
<keyword evidence="6" id="KW-0479">Metal-binding</keyword>
<dbReference type="GeneID" id="129345981"/>
<feature type="compositionally biased region" description="Basic and acidic residues" evidence="22">
    <location>
        <begin position="339"/>
        <end position="352"/>
    </location>
</feature>
<feature type="region of interest" description="Disordered" evidence="22">
    <location>
        <begin position="252"/>
        <end position="273"/>
    </location>
</feature>
<dbReference type="FunFam" id="1.20.5.990:FF:000003">
    <property type="entry name" value="NF-kappa-B essential modulator isoform X1"/>
    <property type="match status" value="1"/>
</dbReference>
<evidence type="ECO:0000256" key="12">
    <source>
        <dbReference type="ARBA" id="ARBA00023054"/>
    </source>
</evidence>
<feature type="region of interest" description="Disordered" evidence="22">
    <location>
        <begin position="125"/>
        <end position="165"/>
    </location>
</feature>
<proteinExistence type="predicted"/>
<dbReference type="GO" id="GO:0008270">
    <property type="term" value="F:zinc ion binding"/>
    <property type="evidence" value="ECO:0007669"/>
    <property type="project" value="UniProtKB-KW"/>
</dbReference>
<evidence type="ECO:0000256" key="9">
    <source>
        <dbReference type="ARBA" id="ARBA00022833"/>
    </source>
</evidence>
<evidence type="ECO:0000256" key="7">
    <source>
        <dbReference type="ARBA" id="ARBA00022763"/>
    </source>
</evidence>
<evidence type="ECO:0000256" key="13">
    <source>
        <dbReference type="ARBA" id="ARBA00023157"/>
    </source>
</evidence>
<dbReference type="CDD" id="cd09803">
    <property type="entry name" value="UBAN"/>
    <property type="match status" value="1"/>
</dbReference>
<evidence type="ECO:0000256" key="20">
    <source>
        <dbReference type="PROSITE-ProRule" id="PRU01142"/>
    </source>
</evidence>
<feature type="region of interest" description="Disordered" evidence="22">
    <location>
        <begin position="1"/>
        <end position="31"/>
    </location>
</feature>
<evidence type="ECO:0000256" key="5">
    <source>
        <dbReference type="ARBA" id="ARBA00022553"/>
    </source>
</evidence>
<keyword evidence="4" id="KW-1017">Isopeptide bond</keyword>